<name>A0A5B6WF16_9ROSI</name>
<keyword evidence="2" id="KW-1185">Reference proteome</keyword>
<protein>
    <submittedName>
        <fullName evidence="1">Gag-asp_proteas domain-containing protein</fullName>
    </submittedName>
</protein>
<dbReference type="EMBL" id="SMMG02000003">
    <property type="protein sequence ID" value="KAA3479768.1"/>
    <property type="molecule type" value="Genomic_DNA"/>
</dbReference>
<proteinExistence type="predicted"/>
<dbReference type="OrthoDB" id="1748955at2759"/>
<dbReference type="AlphaFoldDB" id="A0A5B6WF16"/>
<reference evidence="2" key="1">
    <citation type="journal article" date="2019" name="Plant Biotechnol. J.">
        <title>Genome sequencing of the Australian wild diploid species Gossypium australe highlights disease resistance and delayed gland morphogenesis.</title>
        <authorList>
            <person name="Cai Y."/>
            <person name="Cai X."/>
            <person name="Wang Q."/>
            <person name="Wang P."/>
            <person name="Zhang Y."/>
            <person name="Cai C."/>
            <person name="Xu Y."/>
            <person name="Wang K."/>
            <person name="Zhou Z."/>
            <person name="Wang C."/>
            <person name="Geng S."/>
            <person name="Li B."/>
            <person name="Dong Q."/>
            <person name="Hou Y."/>
            <person name="Wang H."/>
            <person name="Ai P."/>
            <person name="Liu Z."/>
            <person name="Yi F."/>
            <person name="Sun M."/>
            <person name="An G."/>
            <person name="Cheng J."/>
            <person name="Zhang Y."/>
            <person name="Shi Q."/>
            <person name="Xie Y."/>
            <person name="Shi X."/>
            <person name="Chang Y."/>
            <person name="Huang F."/>
            <person name="Chen Y."/>
            <person name="Hong S."/>
            <person name="Mi L."/>
            <person name="Sun Q."/>
            <person name="Zhang L."/>
            <person name="Zhou B."/>
            <person name="Peng R."/>
            <person name="Zhang X."/>
            <person name="Liu F."/>
        </authorList>
    </citation>
    <scope>NUCLEOTIDE SEQUENCE [LARGE SCALE GENOMIC DNA]</scope>
    <source>
        <strain evidence="2">cv. PA1801</strain>
    </source>
</reference>
<organism evidence="1 2">
    <name type="scientific">Gossypium australe</name>
    <dbReference type="NCBI Taxonomy" id="47621"/>
    <lineage>
        <taxon>Eukaryota</taxon>
        <taxon>Viridiplantae</taxon>
        <taxon>Streptophyta</taxon>
        <taxon>Embryophyta</taxon>
        <taxon>Tracheophyta</taxon>
        <taxon>Spermatophyta</taxon>
        <taxon>Magnoliopsida</taxon>
        <taxon>eudicotyledons</taxon>
        <taxon>Gunneridae</taxon>
        <taxon>Pentapetalae</taxon>
        <taxon>rosids</taxon>
        <taxon>malvids</taxon>
        <taxon>Malvales</taxon>
        <taxon>Malvaceae</taxon>
        <taxon>Malvoideae</taxon>
        <taxon>Gossypium</taxon>
    </lineage>
</organism>
<sequence>MLMNKLRPKLKDLGSFTIPCSIGNHHVGKALCDLGASINLMPMFDFKNLGIGKARPTIVTLQLVDHSCAHLEGKIEDVLWSRMTEELGELIETKRLEDRPGKSFEYLDLSARSFKPPRPSIEEPPALELKPLLLHLKDAYLGNNNTLPVVISVELTPDQETKLLDVLRRSKRHYGGQ</sequence>
<dbReference type="PANTHER" id="PTHR33067">
    <property type="entry name" value="RNA-DIRECTED DNA POLYMERASE-RELATED"/>
    <property type="match status" value="1"/>
</dbReference>
<comment type="caution">
    <text evidence="1">The sequence shown here is derived from an EMBL/GenBank/DDBJ whole genome shotgun (WGS) entry which is preliminary data.</text>
</comment>
<evidence type="ECO:0000313" key="2">
    <source>
        <dbReference type="Proteomes" id="UP000325315"/>
    </source>
</evidence>
<dbReference type="InterPro" id="IPR021109">
    <property type="entry name" value="Peptidase_aspartic_dom_sf"/>
</dbReference>
<accession>A0A5B6WF16</accession>
<gene>
    <name evidence="1" type="ORF">EPI10_020253</name>
</gene>
<dbReference type="Gene3D" id="2.40.70.10">
    <property type="entry name" value="Acid Proteases"/>
    <property type="match status" value="1"/>
</dbReference>
<evidence type="ECO:0000313" key="1">
    <source>
        <dbReference type="EMBL" id="KAA3479768.1"/>
    </source>
</evidence>
<dbReference type="Proteomes" id="UP000325315">
    <property type="component" value="Unassembled WGS sequence"/>
</dbReference>
<dbReference type="PANTHER" id="PTHR33067:SF32">
    <property type="entry name" value="ASPARTIC PEPTIDASE DDI1-TYPE DOMAIN-CONTAINING PROTEIN"/>
    <property type="match status" value="1"/>
</dbReference>
<dbReference type="CDD" id="cd00303">
    <property type="entry name" value="retropepsin_like"/>
    <property type="match status" value="1"/>
</dbReference>